<feature type="compositionally biased region" description="Pro residues" evidence="1">
    <location>
        <begin position="119"/>
        <end position="137"/>
    </location>
</feature>
<dbReference type="OrthoDB" id="3689231at2"/>
<name>A0A1I5WRK8_9PSEU</name>
<evidence type="ECO:0000313" key="3">
    <source>
        <dbReference type="Proteomes" id="UP000198727"/>
    </source>
</evidence>
<dbReference type="Pfam" id="PF02575">
    <property type="entry name" value="YbaB_DNA_bd"/>
    <property type="match status" value="1"/>
</dbReference>
<keyword evidence="2" id="KW-0238">DNA-binding</keyword>
<reference evidence="3" key="1">
    <citation type="submission" date="2016-10" db="EMBL/GenBank/DDBJ databases">
        <authorList>
            <person name="Varghese N."/>
            <person name="Submissions S."/>
        </authorList>
    </citation>
    <scope>NUCLEOTIDE SEQUENCE [LARGE SCALE GENOMIC DNA]</scope>
    <source>
        <strain evidence="3">CGMCC 4.5579</strain>
    </source>
</reference>
<gene>
    <name evidence="2" type="ORF">SAMN05421810_105242</name>
</gene>
<dbReference type="InterPro" id="IPR036894">
    <property type="entry name" value="YbaB-like_sf"/>
</dbReference>
<dbReference type="EMBL" id="FOWW01000005">
    <property type="protein sequence ID" value="SFQ22403.1"/>
    <property type="molecule type" value="Genomic_DNA"/>
</dbReference>
<organism evidence="2 3">
    <name type="scientific">Amycolatopsis arida</name>
    <dbReference type="NCBI Taxonomy" id="587909"/>
    <lineage>
        <taxon>Bacteria</taxon>
        <taxon>Bacillati</taxon>
        <taxon>Actinomycetota</taxon>
        <taxon>Actinomycetes</taxon>
        <taxon>Pseudonocardiales</taxon>
        <taxon>Pseudonocardiaceae</taxon>
        <taxon>Amycolatopsis</taxon>
    </lineage>
</organism>
<dbReference type="Gene3D" id="3.30.1310.10">
    <property type="entry name" value="Nucleoid-associated protein YbaB-like domain"/>
    <property type="match status" value="1"/>
</dbReference>
<dbReference type="SUPFAM" id="SSF82607">
    <property type="entry name" value="YbaB-like"/>
    <property type="match status" value="1"/>
</dbReference>
<evidence type="ECO:0000313" key="2">
    <source>
        <dbReference type="EMBL" id="SFQ22403.1"/>
    </source>
</evidence>
<dbReference type="InterPro" id="IPR004401">
    <property type="entry name" value="YbaB/EbfC"/>
</dbReference>
<proteinExistence type="predicted"/>
<sequence>MTSPEQVEALKARLHKIKENPRQALFSEFRGTSRSGAVTVWVDLLGRQKRVHIAPNTVREGDEQWLTEEINSAYESAREAATFLDFDVAELARELRDAAAVAQRPPAPPAPDPSAARPAEPPTPATPPPPGPPPAAPRPERRRPPDDDEFFDGFNVRR</sequence>
<evidence type="ECO:0000256" key="1">
    <source>
        <dbReference type="SAM" id="MobiDB-lite"/>
    </source>
</evidence>
<accession>A0A1I5WRK8</accession>
<dbReference type="GO" id="GO:0003677">
    <property type="term" value="F:DNA binding"/>
    <property type="evidence" value="ECO:0007669"/>
    <property type="project" value="UniProtKB-KW"/>
</dbReference>
<dbReference type="Proteomes" id="UP000198727">
    <property type="component" value="Unassembled WGS sequence"/>
</dbReference>
<feature type="region of interest" description="Disordered" evidence="1">
    <location>
        <begin position="97"/>
        <end position="158"/>
    </location>
</feature>
<dbReference type="STRING" id="587909.SAMN05421810_105242"/>
<protein>
    <submittedName>
        <fullName evidence="2">Conserved DNA-binding protein YbaB</fullName>
    </submittedName>
</protein>
<dbReference type="RefSeq" id="WP_092531094.1">
    <property type="nucleotide sequence ID" value="NZ_FOWW01000005.1"/>
</dbReference>
<dbReference type="AlphaFoldDB" id="A0A1I5WRK8"/>
<keyword evidence="3" id="KW-1185">Reference proteome</keyword>